<name>A0A4U5MSU6_STECR</name>
<dbReference type="EMBL" id="AZBU02000006">
    <property type="protein sequence ID" value="TKR72728.1"/>
    <property type="molecule type" value="Genomic_DNA"/>
</dbReference>
<proteinExistence type="predicted"/>
<evidence type="ECO:0000313" key="1">
    <source>
        <dbReference type="EMBL" id="TKR72728.1"/>
    </source>
</evidence>
<dbReference type="Proteomes" id="UP000298663">
    <property type="component" value="Unassembled WGS sequence"/>
</dbReference>
<accession>A0A4U5MSU6</accession>
<organism evidence="1 2">
    <name type="scientific">Steinernema carpocapsae</name>
    <name type="common">Entomopathogenic nematode</name>
    <dbReference type="NCBI Taxonomy" id="34508"/>
    <lineage>
        <taxon>Eukaryota</taxon>
        <taxon>Metazoa</taxon>
        <taxon>Ecdysozoa</taxon>
        <taxon>Nematoda</taxon>
        <taxon>Chromadorea</taxon>
        <taxon>Rhabditida</taxon>
        <taxon>Tylenchina</taxon>
        <taxon>Panagrolaimomorpha</taxon>
        <taxon>Strongyloidoidea</taxon>
        <taxon>Steinernematidae</taxon>
        <taxon>Steinernema</taxon>
    </lineage>
</organism>
<comment type="caution">
    <text evidence="1">The sequence shown here is derived from an EMBL/GenBank/DDBJ whole genome shotgun (WGS) entry which is preliminary data.</text>
</comment>
<reference evidence="1 2" key="1">
    <citation type="journal article" date="2015" name="Genome Biol.">
        <title>Comparative genomics of Steinernema reveals deeply conserved gene regulatory networks.</title>
        <authorList>
            <person name="Dillman A.R."/>
            <person name="Macchietto M."/>
            <person name="Porter C.F."/>
            <person name="Rogers A."/>
            <person name="Williams B."/>
            <person name="Antoshechkin I."/>
            <person name="Lee M.M."/>
            <person name="Goodwin Z."/>
            <person name="Lu X."/>
            <person name="Lewis E.E."/>
            <person name="Goodrich-Blair H."/>
            <person name="Stock S.P."/>
            <person name="Adams B.J."/>
            <person name="Sternberg P.W."/>
            <person name="Mortazavi A."/>
        </authorList>
    </citation>
    <scope>NUCLEOTIDE SEQUENCE [LARGE SCALE GENOMIC DNA]</scope>
    <source>
        <strain evidence="1 2">ALL</strain>
    </source>
</reference>
<keyword evidence="2" id="KW-1185">Reference proteome</keyword>
<protein>
    <submittedName>
        <fullName evidence="1">Uncharacterized protein</fullName>
    </submittedName>
</protein>
<sequence>MTRDVGIYCRNDNCDRKCGLFHVRSAGIGSNRKVMKRVNTGQNQVSTSYSLDTDWKRSSMQPSPVSTVKSYVTLDEIMESAKRKISEDFTEAPMPPSPEVAELKVPTFPLTPRMVKKKSDARRPSNRPLDELYNVFDSDSDHEGFVSAEPPTNIDDDDIDGLLKAAAPPADAYSNPLYKTSDPLVNHNRKYSIGDDQYSVDFSTVDLSSASRMSMSSDDQSFSILRHKLSGARSPDTAMYEPEL</sequence>
<gene>
    <name evidence="1" type="ORF">L596_020135</name>
</gene>
<evidence type="ECO:0000313" key="2">
    <source>
        <dbReference type="Proteomes" id="UP000298663"/>
    </source>
</evidence>
<dbReference type="AlphaFoldDB" id="A0A4U5MSU6"/>
<reference evidence="1 2" key="2">
    <citation type="journal article" date="2019" name="G3 (Bethesda)">
        <title>Hybrid Assembly of the Genome of the Entomopathogenic Nematode Steinernema carpocapsae Identifies the X-Chromosome.</title>
        <authorList>
            <person name="Serra L."/>
            <person name="Macchietto M."/>
            <person name="Macias-Munoz A."/>
            <person name="McGill C.J."/>
            <person name="Rodriguez I.M."/>
            <person name="Rodriguez B."/>
            <person name="Murad R."/>
            <person name="Mortazavi A."/>
        </authorList>
    </citation>
    <scope>NUCLEOTIDE SEQUENCE [LARGE SCALE GENOMIC DNA]</scope>
    <source>
        <strain evidence="1 2">ALL</strain>
    </source>
</reference>
<dbReference type="OrthoDB" id="5827428at2759"/>